<comment type="caution">
    <text evidence="2">The sequence shown here is derived from an EMBL/GenBank/DDBJ whole genome shotgun (WGS) entry which is preliminary data.</text>
</comment>
<sequence length="269" mass="29669">MELAAPTSCETRSAARATPLRDRSAQAVPTREAISPSRVAFSPSSAIARAHGALHALSPREVLKGFASTPISPPRGLTDCPRMNTPRASQPFPTAEMDESARRRESEHFNHMRREDTVQLGSSLPSEVFDTAPLMRRSQSQWMSSLSSEGEISHNHRRTCVHSRLSLGHGTPDITESGMPRKGNGLLARRTLRGPRQDSGSLDNLRLTSSVSFDTTSCSSSQQNCCDEEHLDTHVGSLWMRFKPRVVKSRLLKPDLFSIPEVDEEMGPE</sequence>
<proteinExistence type="predicted"/>
<protein>
    <submittedName>
        <fullName evidence="2">Uncharacterized protein</fullName>
    </submittedName>
</protein>
<evidence type="ECO:0000313" key="2">
    <source>
        <dbReference type="EMBL" id="KAA8493384.1"/>
    </source>
</evidence>
<dbReference type="EMBL" id="VRMN01000007">
    <property type="protein sequence ID" value="KAA8493384.1"/>
    <property type="molecule type" value="Genomic_DNA"/>
</dbReference>
<accession>A0A5J4YRN1</accession>
<organism evidence="2 3">
    <name type="scientific">Porphyridium purpureum</name>
    <name type="common">Red alga</name>
    <name type="synonym">Porphyridium cruentum</name>
    <dbReference type="NCBI Taxonomy" id="35688"/>
    <lineage>
        <taxon>Eukaryota</taxon>
        <taxon>Rhodophyta</taxon>
        <taxon>Bangiophyceae</taxon>
        <taxon>Porphyridiales</taxon>
        <taxon>Porphyridiaceae</taxon>
        <taxon>Porphyridium</taxon>
    </lineage>
</organism>
<keyword evidence="3" id="KW-1185">Reference proteome</keyword>
<evidence type="ECO:0000256" key="1">
    <source>
        <dbReference type="SAM" id="MobiDB-lite"/>
    </source>
</evidence>
<gene>
    <name evidence="2" type="ORF">FVE85_8829</name>
</gene>
<name>A0A5J4YRN1_PORPP</name>
<reference evidence="3" key="1">
    <citation type="journal article" date="2019" name="Nat. Commun.">
        <title>Expansion of phycobilisome linker gene families in mesophilic red algae.</title>
        <authorList>
            <person name="Lee J."/>
            <person name="Kim D."/>
            <person name="Bhattacharya D."/>
            <person name="Yoon H.S."/>
        </authorList>
    </citation>
    <scope>NUCLEOTIDE SEQUENCE [LARGE SCALE GENOMIC DNA]</scope>
    <source>
        <strain evidence="3">CCMP 1328</strain>
    </source>
</reference>
<dbReference type="Proteomes" id="UP000324585">
    <property type="component" value="Unassembled WGS sequence"/>
</dbReference>
<dbReference type="AlphaFoldDB" id="A0A5J4YRN1"/>
<feature type="region of interest" description="Disordered" evidence="1">
    <location>
        <begin position="1"/>
        <end position="36"/>
    </location>
</feature>
<feature type="region of interest" description="Disordered" evidence="1">
    <location>
        <begin position="67"/>
        <end position="104"/>
    </location>
</feature>
<evidence type="ECO:0000313" key="3">
    <source>
        <dbReference type="Proteomes" id="UP000324585"/>
    </source>
</evidence>